<dbReference type="InterPro" id="IPR036397">
    <property type="entry name" value="RNaseH_sf"/>
</dbReference>
<dbReference type="Gene3D" id="3.40.50.2300">
    <property type="match status" value="1"/>
</dbReference>
<evidence type="ECO:0000313" key="3">
    <source>
        <dbReference type="EMBL" id="KZP10562.1"/>
    </source>
</evidence>
<reference evidence="3 4" key="1">
    <citation type="journal article" date="2016" name="Mol. Biol. Evol.">
        <title>Comparative Genomics of Early-Diverging Mushroom-Forming Fungi Provides Insights into the Origins of Lignocellulose Decay Capabilities.</title>
        <authorList>
            <person name="Nagy L.G."/>
            <person name="Riley R."/>
            <person name="Tritt A."/>
            <person name="Adam C."/>
            <person name="Daum C."/>
            <person name="Floudas D."/>
            <person name="Sun H."/>
            <person name="Yadav J.S."/>
            <person name="Pangilinan J."/>
            <person name="Larsson K.H."/>
            <person name="Matsuura K."/>
            <person name="Barry K."/>
            <person name="Labutti K."/>
            <person name="Kuo R."/>
            <person name="Ohm R.A."/>
            <person name="Bhattacharya S.S."/>
            <person name="Shirouzu T."/>
            <person name="Yoshinaga Y."/>
            <person name="Martin F.M."/>
            <person name="Grigoriev I.V."/>
            <person name="Hibbett D.S."/>
        </authorList>
    </citation>
    <scope>NUCLEOTIDE SEQUENCE [LARGE SCALE GENOMIC DNA]</scope>
    <source>
        <strain evidence="3 4">CBS 109695</strain>
    </source>
</reference>
<dbReference type="SMART" id="SM01163">
    <property type="entry name" value="DUF1785"/>
    <property type="match status" value="1"/>
</dbReference>
<evidence type="ECO:0000259" key="2">
    <source>
        <dbReference type="PROSITE" id="PS50822"/>
    </source>
</evidence>
<dbReference type="PROSITE" id="PS50821">
    <property type="entry name" value="PAZ"/>
    <property type="match status" value="1"/>
</dbReference>
<dbReference type="PROSITE" id="PS50822">
    <property type="entry name" value="PIWI"/>
    <property type="match status" value="1"/>
</dbReference>
<name>A0A165ZGK1_9AGAM</name>
<proteinExistence type="predicted"/>
<dbReference type="InterPro" id="IPR003100">
    <property type="entry name" value="PAZ_dom"/>
</dbReference>
<sequence length="869" mass="96242">MSIAKRQRGTSGAPLAVFTNSFEIRTLPKKRFYQYDRISPEPRHPRQAQEIVDRLQTHTAPNIFQPNGVYDGKNIFYVSHLLKFQGNAETFSVSMSDRPPRPGVPPRGVYAIQLTHTSADTIDFSDLHAYINGKTGAPSSRTLTAINILQLLIRAAPNLMYPHNLRAYFSDIGRQKISLGLELWAGYFQSVRPSMGRILINVDISMTAMYESGPLREVAMHAIGDRNARALELSEGHANFRKLKSFLKNVRVEVPGGAPAGKKKVKKITGLVPAAGHYVFECDGHPKTVTRHFEEAHQYRIHFPEAVGINVGRKESPVIFPMEVCYIVPGQLYKRKVPQAVTKDVVKFATKKPGDRLAAIANVPRDGAMRAPVFEYANSRFILDAGMVVKTEPVTIKGRVLPTPQVVYANDSAANIRDGAWNVVKLQFREPKSMVAWAVVNFSPRDKENVRAFISEMKNCLSQLRMRHLQPYELLEANGQGNIAQILQQVSRAAVGNAIEQIQSIPPNARPPPPERPDLIICVLPFPADDIRRAVKHFGDVSHGITTQCLRADKLKPGRGLNQYCNNVALKVNIRLGGETSKTSSRALSELQKQPFMIVGADVGHPGPGSNQPSIAGLVWSYDFHAMKYAAFSRVQAPRQEHIEDLQAMMEAALTAFGAKQPPPARIVFYRDGLSEGEFEGVGRYEVKAIQNAIDAVWEKKGARNIKKPLITYIIVGKRHHVRFFPQPGGGDRSGNCPAGFVADEGIDSPIAADFFLLSHGGLLGTSRPSHYTVLRDDIYGNNPDALQNLSFTLCHCYAKATRSVSIPAPVYYADLVCERAKFHFDPNLGFDAEGTVTSGDGNPVMDLTPWKAGYRPLHPAMQKSMYFL</sequence>
<dbReference type="OrthoDB" id="10252740at2759"/>
<dbReference type="STRING" id="436010.A0A165ZGK1"/>
<evidence type="ECO:0000313" key="4">
    <source>
        <dbReference type="Proteomes" id="UP000076532"/>
    </source>
</evidence>
<dbReference type="InterPro" id="IPR032474">
    <property type="entry name" value="Argonaute_N"/>
</dbReference>
<dbReference type="SUPFAM" id="SSF101690">
    <property type="entry name" value="PAZ domain"/>
    <property type="match status" value="2"/>
</dbReference>
<dbReference type="Pfam" id="PF08699">
    <property type="entry name" value="ArgoL1"/>
    <property type="match status" value="1"/>
</dbReference>
<dbReference type="Gene3D" id="2.170.260.10">
    <property type="entry name" value="paz domain"/>
    <property type="match status" value="1"/>
</dbReference>
<dbReference type="Proteomes" id="UP000076532">
    <property type="component" value="Unassembled WGS sequence"/>
</dbReference>
<dbReference type="PANTHER" id="PTHR22891">
    <property type="entry name" value="EUKARYOTIC TRANSLATION INITIATION FACTOR 2C"/>
    <property type="match status" value="1"/>
</dbReference>
<protein>
    <submittedName>
        <fullName evidence="3">Piwi-domain-containing protein</fullName>
    </submittedName>
</protein>
<feature type="domain" description="Piwi" evidence="2">
    <location>
        <begin position="519"/>
        <end position="826"/>
    </location>
</feature>
<dbReference type="InterPro" id="IPR012337">
    <property type="entry name" value="RNaseH-like_sf"/>
</dbReference>
<evidence type="ECO:0000259" key="1">
    <source>
        <dbReference type="PROSITE" id="PS50821"/>
    </source>
</evidence>
<dbReference type="GO" id="GO:0003723">
    <property type="term" value="F:RNA binding"/>
    <property type="evidence" value="ECO:0007669"/>
    <property type="project" value="InterPro"/>
</dbReference>
<dbReference type="Gene3D" id="3.30.420.10">
    <property type="entry name" value="Ribonuclease H-like superfamily/Ribonuclease H"/>
    <property type="match status" value="1"/>
</dbReference>
<dbReference type="SMART" id="SM00950">
    <property type="entry name" value="Piwi"/>
    <property type="match status" value="1"/>
</dbReference>
<dbReference type="InterPro" id="IPR036085">
    <property type="entry name" value="PAZ_dom_sf"/>
</dbReference>
<dbReference type="Pfam" id="PF16486">
    <property type="entry name" value="ArgoN"/>
    <property type="match status" value="1"/>
</dbReference>
<dbReference type="InterPro" id="IPR003165">
    <property type="entry name" value="Piwi"/>
</dbReference>
<gene>
    <name evidence="3" type="ORF">FIBSPDRAFT_963054</name>
</gene>
<feature type="domain" description="PAZ" evidence="1">
    <location>
        <begin position="229"/>
        <end position="329"/>
    </location>
</feature>
<dbReference type="Pfam" id="PF02170">
    <property type="entry name" value="PAZ"/>
    <property type="match status" value="1"/>
</dbReference>
<organism evidence="3 4">
    <name type="scientific">Athelia psychrophila</name>
    <dbReference type="NCBI Taxonomy" id="1759441"/>
    <lineage>
        <taxon>Eukaryota</taxon>
        <taxon>Fungi</taxon>
        <taxon>Dikarya</taxon>
        <taxon>Basidiomycota</taxon>
        <taxon>Agaricomycotina</taxon>
        <taxon>Agaricomycetes</taxon>
        <taxon>Agaricomycetidae</taxon>
        <taxon>Atheliales</taxon>
        <taxon>Atheliaceae</taxon>
        <taxon>Athelia</taxon>
    </lineage>
</organism>
<dbReference type="InterPro" id="IPR014811">
    <property type="entry name" value="ArgoL1"/>
</dbReference>
<dbReference type="EMBL" id="KV417678">
    <property type="protein sequence ID" value="KZP10562.1"/>
    <property type="molecule type" value="Genomic_DNA"/>
</dbReference>
<dbReference type="AlphaFoldDB" id="A0A165ZGK1"/>
<dbReference type="SUPFAM" id="SSF53098">
    <property type="entry name" value="Ribonuclease H-like"/>
    <property type="match status" value="1"/>
</dbReference>
<dbReference type="CDD" id="cd02846">
    <property type="entry name" value="PAZ_argonaute_like"/>
    <property type="match status" value="1"/>
</dbReference>
<keyword evidence="4" id="KW-1185">Reference proteome</keyword>
<dbReference type="Pfam" id="PF02171">
    <property type="entry name" value="Piwi"/>
    <property type="match status" value="1"/>
</dbReference>
<accession>A0A165ZGK1</accession>